<dbReference type="SUPFAM" id="SSF55031">
    <property type="entry name" value="Bacterial exopeptidase dimerisation domain"/>
    <property type="match status" value="1"/>
</dbReference>
<reference evidence="11" key="1">
    <citation type="submission" date="2016-11" db="EMBL/GenBank/DDBJ databases">
        <authorList>
            <person name="Varghese N."/>
            <person name="Submissions S."/>
        </authorList>
    </citation>
    <scope>NUCLEOTIDE SEQUENCE [LARGE SCALE GENOMIC DNA]</scope>
    <source>
        <strain evidence="11">DSM 29440</strain>
    </source>
</reference>
<feature type="binding site" evidence="7">
    <location>
        <position position="187"/>
    </location>
    <ligand>
        <name>Zn(2+)</name>
        <dbReference type="ChEBI" id="CHEBI:29105"/>
        <label>1</label>
    </ligand>
</feature>
<evidence type="ECO:0000256" key="6">
    <source>
        <dbReference type="ARBA" id="ARBA00023211"/>
    </source>
</evidence>
<feature type="binding site" evidence="7">
    <location>
        <position position="123"/>
    </location>
    <ligand>
        <name>Zn(2+)</name>
        <dbReference type="ChEBI" id="CHEBI:29105"/>
        <label>2</label>
    </ligand>
</feature>
<evidence type="ECO:0000313" key="10">
    <source>
        <dbReference type="EMBL" id="SIO20837.1"/>
    </source>
</evidence>
<dbReference type="Gene3D" id="3.40.630.10">
    <property type="entry name" value="Zn peptidases"/>
    <property type="match status" value="1"/>
</dbReference>
<evidence type="ECO:0000256" key="5">
    <source>
        <dbReference type="ARBA" id="ARBA00022801"/>
    </source>
</evidence>
<comment type="subunit">
    <text evidence="3">Homodimer.</text>
</comment>
<evidence type="ECO:0000259" key="9">
    <source>
        <dbReference type="Pfam" id="PF07687"/>
    </source>
</evidence>
<comment type="cofactor">
    <cofactor evidence="7">
        <name>Zn(2+)</name>
        <dbReference type="ChEBI" id="CHEBI:29105"/>
    </cofactor>
    <text evidence="7">Binds 2 Zn(2+) ions per subunit.</text>
</comment>
<dbReference type="OrthoDB" id="9808195at2"/>
<feature type="binding site" evidence="8">
    <location>
        <position position="212"/>
    </location>
    <ligand>
        <name>allantoate</name>
        <dbReference type="ChEBI" id="CHEBI:17536"/>
    </ligand>
</feature>
<dbReference type="CDD" id="cd03884">
    <property type="entry name" value="M20_bAS"/>
    <property type="match status" value="1"/>
</dbReference>
<feature type="domain" description="Peptidase M20 dimerisation" evidence="9">
    <location>
        <begin position="213"/>
        <end position="307"/>
    </location>
</feature>
<feature type="binding site" evidence="7">
    <location>
        <position position="88"/>
    </location>
    <ligand>
        <name>Zn(2+)</name>
        <dbReference type="ChEBI" id="CHEBI:29105"/>
        <label>2</label>
    </ligand>
</feature>
<dbReference type="STRING" id="1217970.SAMN05444002_3507"/>
<keyword evidence="5" id="KW-0378">Hydrolase</keyword>
<feature type="binding site" evidence="7">
    <location>
        <position position="88"/>
    </location>
    <ligand>
        <name>Zn(2+)</name>
        <dbReference type="ChEBI" id="CHEBI:29105"/>
        <label>1</label>
    </ligand>
</feature>
<dbReference type="SUPFAM" id="SSF53187">
    <property type="entry name" value="Zn-dependent exopeptidases"/>
    <property type="match status" value="1"/>
</dbReference>
<dbReference type="PIRSF" id="PIRSF001235">
    <property type="entry name" value="Amidase_carbamoylase"/>
    <property type="match status" value="1"/>
</dbReference>
<protein>
    <submittedName>
        <fullName evidence="10">Allantoate deiminase</fullName>
    </submittedName>
</protein>
<dbReference type="GO" id="GO:0046872">
    <property type="term" value="F:metal ion binding"/>
    <property type="evidence" value="ECO:0007669"/>
    <property type="project" value="UniProtKB-KW"/>
</dbReference>
<accession>A0A1N6HM64</accession>
<evidence type="ECO:0000256" key="4">
    <source>
        <dbReference type="ARBA" id="ARBA00022723"/>
    </source>
</evidence>
<dbReference type="Pfam" id="PF07687">
    <property type="entry name" value="M20_dimer"/>
    <property type="match status" value="1"/>
</dbReference>
<dbReference type="PANTHER" id="PTHR32494">
    <property type="entry name" value="ALLANTOATE DEIMINASE-RELATED"/>
    <property type="match status" value="1"/>
</dbReference>
<evidence type="ECO:0000256" key="8">
    <source>
        <dbReference type="PIRSR" id="PIRSR001235-2"/>
    </source>
</evidence>
<dbReference type="InterPro" id="IPR010158">
    <property type="entry name" value="Amidase_Cbmase"/>
</dbReference>
<feature type="binding site" evidence="7">
    <location>
        <position position="77"/>
    </location>
    <ligand>
        <name>Zn(2+)</name>
        <dbReference type="ChEBI" id="CHEBI:29105"/>
        <label>1</label>
    </ligand>
</feature>
<keyword evidence="7" id="KW-0862">Zinc</keyword>
<evidence type="ECO:0000256" key="3">
    <source>
        <dbReference type="ARBA" id="ARBA00011738"/>
    </source>
</evidence>
<organism evidence="10 11">
    <name type="scientific">Vannielia litorea</name>
    <dbReference type="NCBI Taxonomy" id="1217970"/>
    <lineage>
        <taxon>Bacteria</taxon>
        <taxon>Pseudomonadati</taxon>
        <taxon>Pseudomonadota</taxon>
        <taxon>Alphaproteobacteria</taxon>
        <taxon>Rhodobacterales</taxon>
        <taxon>Paracoccaceae</taxon>
        <taxon>Vannielia</taxon>
    </lineage>
</organism>
<dbReference type="EMBL" id="FSRL01000001">
    <property type="protein sequence ID" value="SIO20837.1"/>
    <property type="molecule type" value="Genomic_DNA"/>
</dbReference>
<dbReference type="RefSeq" id="WP_074257405.1">
    <property type="nucleotide sequence ID" value="NZ_FSRL01000001.1"/>
</dbReference>
<feature type="binding site" evidence="8">
    <location>
        <position position="284"/>
    </location>
    <ligand>
        <name>allantoate</name>
        <dbReference type="ChEBI" id="CHEBI:17536"/>
    </ligand>
</feature>
<dbReference type="NCBIfam" id="TIGR01879">
    <property type="entry name" value="hydantase"/>
    <property type="match status" value="1"/>
</dbReference>
<dbReference type="Proteomes" id="UP000184932">
    <property type="component" value="Unassembled WGS sequence"/>
</dbReference>
<keyword evidence="11" id="KW-1185">Reference proteome</keyword>
<evidence type="ECO:0000256" key="7">
    <source>
        <dbReference type="PIRSR" id="PIRSR001235-1"/>
    </source>
</evidence>
<dbReference type="AlphaFoldDB" id="A0A1N6HM64"/>
<comment type="cofactor">
    <cofactor evidence="1">
        <name>Mn(2+)</name>
        <dbReference type="ChEBI" id="CHEBI:29035"/>
    </cofactor>
</comment>
<evidence type="ECO:0000256" key="2">
    <source>
        <dbReference type="ARBA" id="ARBA00006153"/>
    </source>
</evidence>
<proteinExistence type="inferred from homology"/>
<gene>
    <name evidence="10" type="ORF">SAMN05444002_3507</name>
</gene>
<dbReference type="InterPro" id="IPR036264">
    <property type="entry name" value="Bact_exopeptidase_dim_dom"/>
</dbReference>
<dbReference type="InterPro" id="IPR002933">
    <property type="entry name" value="Peptidase_M20"/>
</dbReference>
<name>A0A1N6HM64_9RHOB</name>
<evidence type="ECO:0000313" key="11">
    <source>
        <dbReference type="Proteomes" id="UP000184932"/>
    </source>
</evidence>
<dbReference type="PANTHER" id="PTHR32494:SF19">
    <property type="entry name" value="ALLANTOATE DEIMINASE-RELATED"/>
    <property type="match status" value="1"/>
</dbReference>
<feature type="binding site" evidence="8">
    <location>
        <position position="271"/>
    </location>
    <ligand>
        <name>allantoate</name>
        <dbReference type="ChEBI" id="CHEBI:17536"/>
    </ligand>
</feature>
<sequence length="406" mass="41699">MTDWGAEAARHLAALAGFSAPGPGVTRLPYGPEHRAAVRYLTQMMEEAGLAVGLDAAATLVGRTEGGGAGTFYMGSHQDSVPQGGAFDGIAGVVLPVLALRKLAEEGVVLPYAVEVLGFADEEGVRFPTALLGSRAVAGTVDMAVLEMADREGVSLRAALEGFGCDPEAIPALARDRTQALGYLEAHIEQGPVLEAGGEALGVVTGICGIERHALRFTGETGHAGTVPMEARKDALVAAARVIAEVDRLARATPGLRATVGQVDVRPGAVNAVPGEVRMPVELRSEDDSAREAAGLAIQAIAGRVAAERGLGVEARRTYAQPAAPCDPKLRRVLAKAVQDGGGTGRELTSGATHDASAIADLCPISMLFIRCRGGVSHRPDEHAEPDDLGAAVRAISGALRGLGDA</sequence>
<dbReference type="GO" id="GO:0016813">
    <property type="term" value="F:hydrolase activity, acting on carbon-nitrogen (but not peptide) bonds, in linear amidines"/>
    <property type="evidence" value="ECO:0007669"/>
    <property type="project" value="InterPro"/>
</dbReference>
<comment type="similarity">
    <text evidence="2">Belongs to the peptidase M20 family.</text>
</comment>
<keyword evidence="6" id="KW-0464">Manganese</keyword>
<evidence type="ECO:0000256" key="1">
    <source>
        <dbReference type="ARBA" id="ARBA00001936"/>
    </source>
</evidence>
<feature type="binding site" evidence="7">
    <location>
        <position position="378"/>
    </location>
    <ligand>
        <name>Zn(2+)</name>
        <dbReference type="ChEBI" id="CHEBI:29105"/>
        <label>2</label>
    </ligand>
</feature>
<keyword evidence="4 7" id="KW-0479">Metal-binding</keyword>
<dbReference type="Pfam" id="PF01546">
    <property type="entry name" value="Peptidase_M20"/>
    <property type="match status" value="1"/>
</dbReference>
<dbReference type="InterPro" id="IPR011650">
    <property type="entry name" value="Peptidase_M20_dimer"/>
</dbReference>
<dbReference type="Gene3D" id="3.30.70.360">
    <property type="match status" value="1"/>
</dbReference>